<reference evidence="2 3" key="1">
    <citation type="submission" date="2019-04" db="EMBL/GenBank/DDBJ databases">
        <title>Friends and foes A comparative genomics studyof 23 Aspergillus species from section Flavi.</title>
        <authorList>
            <consortium name="DOE Joint Genome Institute"/>
            <person name="Kjaerbolling I."/>
            <person name="Vesth T."/>
            <person name="Frisvad J.C."/>
            <person name="Nybo J.L."/>
            <person name="Theobald S."/>
            <person name="Kildgaard S."/>
            <person name="Isbrandt T."/>
            <person name="Kuo A."/>
            <person name="Sato A."/>
            <person name="Lyhne E.K."/>
            <person name="Kogle M.E."/>
            <person name="Wiebenga A."/>
            <person name="Kun R.S."/>
            <person name="Lubbers R.J."/>
            <person name="Makela M.R."/>
            <person name="Barry K."/>
            <person name="Chovatia M."/>
            <person name="Clum A."/>
            <person name="Daum C."/>
            <person name="Haridas S."/>
            <person name="He G."/>
            <person name="LaButti K."/>
            <person name="Lipzen A."/>
            <person name="Mondo S."/>
            <person name="Riley R."/>
            <person name="Salamov A."/>
            <person name="Simmons B.A."/>
            <person name="Magnuson J.K."/>
            <person name="Henrissat B."/>
            <person name="Mortensen U.H."/>
            <person name="Larsen T.O."/>
            <person name="Devries R.P."/>
            <person name="Grigoriev I.V."/>
            <person name="Machida M."/>
            <person name="Baker S.E."/>
            <person name="Andersen M.R."/>
        </authorList>
    </citation>
    <scope>NUCLEOTIDE SEQUENCE [LARGE SCALE GENOMIC DNA]</scope>
    <source>
        <strain evidence="2 3">IBT 29228</strain>
    </source>
</reference>
<name>A0A5N7BCL6_9EURO</name>
<feature type="signal peptide" evidence="1">
    <location>
        <begin position="1"/>
        <end position="18"/>
    </location>
</feature>
<accession>A0A5N7BCL6</accession>
<keyword evidence="1" id="KW-0732">Signal</keyword>
<dbReference type="AlphaFoldDB" id="A0A5N7BCL6"/>
<evidence type="ECO:0000313" key="2">
    <source>
        <dbReference type="EMBL" id="KAE8379508.1"/>
    </source>
</evidence>
<sequence>MMCGYLRCLFYLALFGEAGPRPDRRGRPMPLFISDEPLSLAIVKDQCQSVDLELYLPQIHRTPLFLPLVQSSNRSKSLFLRSLDWMICSYFLAT</sequence>
<gene>
    <name evidence="2" type="ORF">BDV26DRAFT_165231</name>
</gene>
<protein>
    <recommendedName>
        <fullName evidence="4">Secreted protein</fullName>
    </recommendedName>
</protein>
<evidence type="ECO:0008006" key="4">
    <source>
        <dbReference type="Google" id="ProtNLM"/>
    </source>
</evidence>
<evidence type="ECO:0000313" key="3">
    <source>
        <dbReference type="Proteomes" id="UP000326198"/>
    </source>
</evidence>
<evidence type="ECO:0000256" key="1">
    <source>
        <dbReference type="SAM" id="SignalP"/>
    </source>
</evidence>
<dbReference type="EMBL" id="ML736193">
    <property type="protein sequence ID" value="KAE8379508.1"/>
    <property type="molecule type" value="Genomic_DNA"/>
</dbReference>
<organism evidence="2 3">
    <name type="scientific">Aspergillus bertholletiae</name>
    <dbReference type="NCBI Taxonomy" id="1226010"/>
    <lineage>
        <taxon>Eukaryota</taxon>
        <taxon>Fungi</taxon>
        <taxon>Dikarya</taxon>
        <taxon>Ascomycota</taxon>
        <taxon>Pezizomycotina</taxon>
        <taxon>Eurotiomycetes</taxon>
        <taxon>Eurotiomycetidae</taxon>
        <taxon>Eurotiales</taxon>
        <taxon>Aspergillaceae</taxon>
        <taxon>Aspergillus</taxon>
        <taxon>Aspergillus subgen. Circumdati</taxon>
    </lineage>
</organism>
<dbReference type="Proteomes" id="UP000326198">
    <property type="component" value="Unassembled WGS sequence"/>
</dbReference>
<proteinExistence type="predicted"/>
<feature type="chain" id="PRO_5024836271" description="Secreted protein" evidence="1">
    <location>
        <begin position="19"/>
        <end position="94"/>
    </location>
</feature>
<keyword evidence="3" id="KW-1185">Reference proteome</keyword>